<evidence type="ECO:0000313" key="11">
    <source>
        <dbReference type="EMBL" id="KAH7560368.1"/>
    </source>
</evidence>
<protein>
    <recommendedName>
        <fullName evidence="10">AP2/ERF domain-containing protein</fullName>
    </recommendedName>
</protein>
<dbReference type="InterPro" id="IPR001471">
    <property type="entry name" value="AP2/ERF_dom"/>
</dbReference>
<evidence type="ECO:0000313" key="12">
    <source>
        <dbReference type="Proteomes" id="UP000827721"/>
    </source>
</evidence>
<feature type="compositionally biased region" description="Low complexity" evidence="9">
    <location>
        <begin position="116"/>
        <end position="136"/>
    </location>
</feature>
<dbReference type="PANTHER" id="PTHR31194:SF90">
    <property type="entry name" value="ETHYLENE-RESPONSIVE TRANSCRIPTION FACTOR RAP2-11"/>
    <property type="match status" value="1"/>
</dbReference>
<keyword evidence="3" id="KW-0805">Transcription regulation</keyword>
<evidence type="ECO:0000256" key="5">
    <source>
        <dbReference type="ARBA" id="ARBA00023159"/>
    </source>
</evidence>
<dbReference type="Gene3D" id="3.30.730.10">
    <property type="entry name" value="AP2/ERF domain"/>
    <property type="match status" value="1"/>
</dbReference>
<dbReference type="Pfam" id="PF00847">
    <property type="entry name" value="AP2"/>
    <property type="match status" value="1"/>
</dbReference>
<sequence>MGHQGGQLKEEMIIRSGSSSRSHGKSKSRSKSKFVGVRQRPSGKWVAEIKDTIQKIRMWLGTFETAEEAARAYDEAAFLLRGSNTRMNFSNPVFTNSHLSLKIRNLLDHKKSLKQTSPSSSSSSSSSSSTTTTPSTNTKPIIKPSTIVSTNSNIGSDHSYNSISQIKQDAIIFDDNAYRPDLSSCFRELESNSTTTTAAAAATTTTTTSSSQLEQLWPLVPSGFDHYQLPLVQEGMLQLPKHNNAGFSFPDQPNDYLELSEFERMKVERQISASLYAINGVNEYLGNAFDPSLQHALWDLPTLSQTSLFFSQCFEI</sequence>
<gene>
    <name evidence="11" type="ORF">JRO89_XS10G0006000</name>
</gene>
<organism evidence="11 12">
    <name type="scientific">Xanthoceras sorbifolium</name>
    <dbReference type="NCBI Taxonomy" id="99658"/>
    <lineage>
        <taxon>Eukaryota</taxon>
        <taxon>Viridiplantae</taxon>
        <taxon>Streptophyta</taxon>
        <taxon>Embryophyta</taxon>
        <taxon>Tracheophyta</taxon>
        <taxon>Spermatophyta</taxon>
        <taxon>Magnoliopsida</taxon>
        <taxon>eudicotyledons</taxon>
        <taxon>Gunneridae</taxon>
        <taxon>Pentapetalae</taxon>
        <taxon>rosids</taxon>
        <taxon>malvids</taxon>
        <taxon>Sapindales</taxon>
        <taxon>Sapindaceae</taxon>
        <taxon>Xanthoceroideae</taxon>
        <taxon>Xanthoceras</taxon>
    </lineage>
</organism>
<keyword evidence="4" id="KW-0238">DNA-binding</keyword>
<evidence type="ECO:0000256" key="3">
    <source>
        <dbReference type="ARBA" id="ARBA00023015"/>
    </source>
</evidence>
<name>A0ABQ8HH20_9ROSI</name>
<dbReference type="InterPro" id="IPR050913">
    <property type="entry name" value="AP2/ERF_ERF"/>
</dbReference>
<keyword evidence="2" id="KW-0936">Ethylene signaling pathway</keyword>
<dbReference type="InterPro" id="IPR036955">
    <property type="entry name" value="AP2/ERF_dom_sf"/>
</dbReference>
<feature type="region of interest" description="Disordered" evidence="9">
    <location>
        <begin position="1"/>
        <end position="37"/>
    </location>
</feature>
<accession>A0ABQ8HH20</accession>
<dbReference type="PRINTS" id="PR00367">
    <property type="entry name" value="ETHRSPELEMNT"/>
</dbReference>
<keyword evidence="5" id="KW-0010">Activator</keyword>
<dbReference type="InterPro" id="IPR016177">
    <property type="entry name" value="DNA-bd_dom_sf"/>
</dbReference>
<keyword evidence="6" id="KW-0804">Transcription</keyword>
<keyword evidence="12" id="KW-1185">Reference proteome</keyword>
<dbReference type="EMBL" id="JAFEMO010000010">
    <property type="protein sequence ID" value="KAH7560368.1"/>
    <property type="molecule type" value="Genomic_DNA"/>
</dbReference>
<keyword evidence="7" id="KW-0539">Nucleus</keyword>
<dbReference type="SUPFAM" id="SSF54171">
    <property type="entry name" value="DNA-binding domain"/>
    <property type="match status" value="1"/>
</dbReference>
<dbReference type="PANTHER" id="PTHR31194">
    <property type="entry name" value="SHN SHINE , DNA BINDING / TRANSCRIPTION FACTOR"/>
    <property type="match status" value="1"/>
</dbReference>
<feature type="compositionally biased region" description="Basic residues" evidence="9">
    <location>
        <begin position="22"/>
        <end position="32"/>
    </location>
</feature>
<feature type="domain" description="AP2/ERF" evidence="10">
    <location>
        <begin position="33"/>
        <end position="90"/>
    </location>
</feature>
<comment type="subcellular location">
    <subcellularLocation>
        <location evidence="1">Nucleus</location>
    </subcellularLocation>
</comment>
<comment type="caution">
    <text evidence="11">The sequence shown here is derived from an EMBL/GenBank/DDBJ whole genome shotgun (WGS) entry which is preliminary data.</text>
</comment>
<evidence type="ECO:0000256" key="8">
    <source>
        <dbReference type="ARBA" id="ARBA00024343"/>
    </source>
</evidence>
<feature type="region of interest" description="Disordered" evidence="9">
    <location>
        <begin position="112"/>
        <end position="154"/>
    </location>
</feature>
<reference evidence="11 12" key="1">
    <citation type="submission" date="2021-02" db="EMBL/GenBank/DDBJ databases">
        <title>Plant Genome Project.</title>
        <authorList>
            <person name="Zhang R.-G."/>
        </authorList>
    </citation>
    <scope>NUCLEOTIDE SEQUENCE [LARGE SCALE GENOMIC DNA]</scope>
    <source>
        <tissue evidence="11">Leaves</tissue>
    </source>
</reference>
<comment type="similarity">
    <text evidence="8">Belongs to the AP2/ERF transcription factor family. ERF subfamily.</text>
</comment>
<dbReference type="CDD" id="cd00018">
    <property type="entry name" value="AP2"/>
    <property type="match status" value="1"/>
</dbReference>
<dbReference type="Proteomes" id="UP000827721">
    <property type="component" value="Unassembled WGS sequence"/>
</dbReference>
<evidence type="ECO:0000259" key="10">
    <source>
        <dbReference type="PROSITE" id="PS51032"/>
    </source>
</evidence>
<evidence type="ECO:0000256" key="1">
    <source>
        <dbReference type="ARBA" id="ARBA00004123"/>
    </source>
</evidence>
<evidence type="ECO:0000256" key="7">
    <source>
        <dbReference type="ARBA" id="ARBA00023242"/>
    </source>
</evidence>
<proteinExistence type="inferred from homology"/>
<evidence type="ECO:0000256" key="6">
    <source>
        <dbReference type="ARBA" id="ARBA00023163"/>
    </source>
</evidence>
<evidence type="ECO:0000256" key="9">
    <source>
        <dbReference type="SAM" id="MobiDB-lite"/>
    </source>
</evidence>
<evidence type="ECO:0000256" key="4">
    <source>
        <dbReference type="ARBA" id="ARBA00023125"/>
    </source>
</evidence>
<dbReference type="SMART" id="SM00380">
    <property type="entry name" value="AP2"/>
    <property type="match status" value="1"/>
</dbReference>
<dbReference type="PROSITE" id="PS51032">
    <property type="entry name" value="AP2_ERF"/>
    <property type="match status" value="1"/>
</dbReference>
<evidence type="ECO:0000256" key="2">
    <source>
        <dbReference type="ARBA" id="ARBA00022745"/>
    </source>
</evidence>